<dbReference type="InterPro" id="IPR011992">
    <property type="entry name" value="EF-hand-dom_pair"/>
</dbReference>
<protein>
    <recommendedName>
        <fullName evidence="2">EF-hand domain-containing protein</fullName>
    </recommendedName>
</protein>
<dbReference type="RefSeq" id="WP_127688653.1">
    <property type="nucleotide sequence ID" value="NZ_RZUL01000001.1"/>
</dbReference>
<dbReference type="PROSITE" id="PS50222">
    <property type="entry name" value="EF_HAND_2"/>
    <property type="match status" value="1"/>
</dbReference>
<feature type="compositionally biased region" description="Basic and acidic residues" evidence="1">
    <location>
        <begin position="145"/>
        <end position="155"/>
    </location>
</feature>
<name>A0A437JB31_9SPHN</name>
<evidence type="ECO:0000256" key="1">
    <source>
        <dbReference type="SAM" id="MobiDB-lite"/>
    </source>
</evidence>
<evidence type="ECO:0000313" key="3">
    <source>
        <dbReference type="EMBL" id="RVT43118.1"/>
    </source>
</evidence>
<dbReference type="InterPro" id="IPR002048">
    <property type="entry name" value="EF_hand_dom"/>
</dbReference>
<dbReference type="CDD" id="cd00051">
    <property type="entry name" value="EFh"/>
    <property type="match status" value="1"/>
</dbReference>
<dbReference type="SUPFAM" id="SSF47473">
    <property type="entry name" value="EF-hand"/>
    <property type="match status" value="1"/>
</dbReference>
<dbReference type="GO" id="GO:0005509">
    <property type="term" value="F:calcium ion binding"/>
    <property type="evidence" value="ECO:0007669"/>
    <property type="project" value="InterPro"/>
</dbReference>
<keyword evidence="4" id="KW-1185">Reference proteome</keyword>
<feature type="region of interest" description="Disordered" evidence="1">
    <location>
        <begin position="129"/>
        <end position="155"/>
    </location>
</feature>
<feature type="region of interest" description="Disordered" evidence="1">
    <location>
        <begin position="47"/>
        <end position="73"/>
    </location>
</feature>
<comment type="caution">
    <text evidence="3">The sequence shown here is derived from an EMBL/GenBank/DDBJ whole genome shotgun (WGS) entry which is preliminary data.</text>
</comment>
<dbReference type="Gene3D" id="1.10.238.10">
    <property type="entry name" value="EF-hand"/>
    <property type="match status" value="1"/>
</dbReference>
<dbReference type="PROSITE" id="PS00018">
    <property type="entry name" value="EF_HAND_1"/>
    <property type="match status" value="2"/>
</dbReference>
<sequence>MGRYLAGVVAAMLLTAAGLFWWQSRSQAAAEERPPASPVSATAAIEIPPDGEADAMGDAPPMPPGATPQSREQRRFARYDRNRDGIITRIEMLSTRTNAFRALDTDGNNLLSFEEWAVATGDRFAAADANRDGKVTPPEFAATAPKEKPKAKCRC</sequence>
<dbReference type="Proteomes" id="UP000282977">
    <property type="component" value="Unassembled WGS sequence"/>
</dbReference>
<feature type="domain" description="EF-hand" evidence="2">
    <location>
        <begin position="91"/>
        <end position="126"/>
    </location>
</feature>
<evidence type="ECO:0000259" key="2">
    <source>
        <dbReference type="PROSITE" id="PS50222"/>
    </source>
</evidence>
<dbReference type="InterPro" id="IPR018247">
    <property type="entry name" value="EF_Hand_1_Ca_BS"/>
</dbReference>
<proteinExistence type="predicted"/>
<dbReference type="AlphaFoldDB" id="A0A437JB31"/>
<gene>
    <name evidence="3" type="ORF">ENE74_00295</name>
</gene>
<organism evidence="3 4">
    <name type="scientific">Sphingobium algorifonticola</name>
    <dbReference type="NCBI Taxonomy" id="2008318"/>
    <lineage>
        <taxon>Bacteria</taxon>
        <taxon>Pseudomonadati</taxon>
        <taxon>Pseudomonadota</taxon>
        <taxon>Alphaproteobacteria</taxon>
        <taxon>Sphingomonadales</taxon>
        <taxon>Sphingomonadaceae</taxon>
        <taxon>Sphingobium</taxon>
    </lineage>
</organism>
<reference evidence="3 4" key="1">
    <citation type="submission" date="2019-01" db="EMBL/GenBank/DDBJ databases">
        <authorList>
            <person name="Chen W.-M."/>
        </authorList>
    </citation>
    <scope>NUCLEOTIDE SEQUENCE [LARGE SCALE GENOMIC DNA]</scope>
    <source>
        <strain evidence="3 4">TLA-22</strain>
    </source>
</reference>
<evidence type="ECO:0000313" key="4">
    <source>
        <dbReference type="Proteomes" id="UP000282977"/>
    </source>
</evidence>
<accession>A0A437JB31</accession>
<dbReference type="OrthoDB" id="7391686at2"/>
<dbReference type="EMBL" id="RZUL01000001">
    <property type="protein sequence ID" value="RVT43118.1"/>
    <property type="molecule type" value="Genomic_DNA"/>
</dbReference>
<dbReference type="Pfam" id="PF13202">
    <property type="entry name" value="EF-hand_5"/>
    <property type="match status" value="3"/>
</dbReference>